<organism evidence="1 2">
    <name type="scientific">Burkholderia gladioli</name>
    <name type="common">Pseudomonas marginata</name>
    <name type="synonym">Phytomonas marginata</name>
    <dbReference type="NCBI Taxonomy" id="28095"/>
    <lineage>
        <taxon>Bacteria</taxon>
        <taxon>Pseudomonadati</taxon>
        <taxon>Pseudomonadota</taxon>
        <taxon>Betaproteobacteria</taxon>
        <taxon>Burkholderiales</taxon>
        <taxon>Burkholderiaceae</taxon>
        <taxon>Burkholderia</taxon>
    </lineage>
</organism>
<comment type="caution">
    <text evidence="1">The sequence shown here is derived from an EMBL/GenBank/DDBJ whole genome shotgun (WGS) entry which is preliminary data.</text>
</comment>
<accession>A0AAW3EW66</accession>
<dbReference type="Proteomes" id="UP000029590">
    <property type="component" value="Unassembled WGS sequence"/>
</dbReference>
<reference evidence="1 2" key="1">
    <citation type="submission" date="2014-04" db="EMBL/GenBank/DDBJ databases">
        <authorList>
            <person name="Bishop-Lilly K.A."/>
            <person name="Broomall S.M."/>
            <person name="Chain P.S."/>
            <person name="Chertkov O."/>
            <person name="Coyne S.R."/>
            <person name="Daligault H.E."/>
            <person name="Davenport K.W."/>
            <person name="Erkkila T."/>
            <person name="Frey K.G."/>
            <person name="Gibbons H.S."/>
            <person name="Gu W."/>
            <person name="Jaissle J."/>
            <person name="Johnson S.L."/>
            <person name="Koroleva G.I."/>
            <person name="Ladner J.T."/>
            <person name="Lo C.-C."/>
            <person name="Minogue T.D."/>
            <person name="Munk C."/>
            <person name="Palacios G.F."/>
            <person name="Redden C.L."/>
            <person name="Rosenzweig C.N."/>
            <person name="Scholz M.B."/>
            <person name="Teshima H."/>
            <person name="Xu Y."/>
        </authorList>
    </citation>
    <scope>NUCLEOTIDE SEQUENCE [LARGE SCALE GENOMIC DNA]</scope>
    <source>
        <strain evidence="2">gladioli</strain>
    </source>
</reference>
<dbReference type="RefSeq" id="WP_036050356.1">
    <property type="nucleotide sequence ID" value="NZ_CADEVY010000015.1"/>
</dbReference>
<gene>
    <name evidence="1" type="ORF">DM48_7322</name>
</gene>
<name>A0AAW3EW66_BURGA</name>
<proteinExistence type="predicted"/>
<dbReference type="EMBL" id="JPGG01000017">
    <property type="protein sequence ID" value="KGC10991.1"/>
    <property type="molecule type" value="Genomic_DNA"/>
</dbReference>
<evidence type="ECO:0008006" key="3">
    <source>
        <dbReference type="Google" id="ProtNLM"/>
    </source>
</evidence>
<sequence length="737" mass="82169">MRNGNLYCALDALERWLTLRLDAGEDITADIERILREGNSAALVSVLLNVAKYRPSLLTEPLAVLITFPNLFYWDSNRVKQVGYNFIGWSWLQGGQMMFDFARDWTLAPHRQQKLLDVVVELLSADGDVARRLQTLLPTWALPEDPKDALELKLLFAALDRANYQTVTDPATGTGTGTETKILVYPEELRLEVLSWQTDSAPTLAHLLVPDRCEQRLLGGQPLTDDEASYLFNLLQECNAGAEGEDEDAKSKCCFAAAGTLVALGGAWLAQNAEARRHALKVVRAGAAAISSTGEEIRGRRIGSLRDELKFVAYAVMHLWLADGDGVQEWETAVLCLLTSGDTRAAAVVVGVAYANREQLGTAWWRLLRAGLFWSGLILLAPHLGDNDDLARAWRVWLARLRRFSLRGPNATPDELNFKRVAAGRERLDFQRRTRLFNAGDQTWRGKPERKRGGSLDDHFLEVLFNWLIEGSGTGDRDLDTRLALRIWEYEATRAEAGEREHGEYDLPSQNLGYDILLKPGALSIAAPAGEERAVWESVLAHGPAAHYALQHFIRGLFLRLGKDDDPVAFERVWRAIAEYGLAADWSQPGLWFYGERLICDLLGFGNEDALSRLQPGAALRMQNLYKRWAAAHLTRDEECVTRFCHFLTTKFGAPLRLDGLRWLAAVPSQREPSSRWYREGTASALVELIAAALSSDAQALSQHAQARQALVEIAAALAAMNIPTALAIQEWIKQLR</sequence>
<dbReference type="AlphaFoldDB" id="A0AAW3EW66"/>
<evidence type="ECO:0000313" key="2">
    <source>
        <dbReference type="Proteomes" id="UP000029590"/>
    </source>
</evidence>
<evidence type="ECO:0000313" key="1">
    <source>
        <dbReference type="EMBL" id="KGC10991.1"/>
    </source>
</evidence>
<protein>
    <recommendedName>
        <fullName evidence="3">DUF4020 domain-containing protein</fullName>
    </recommendedName>
</protein>